<keyword evidence="8" id="KW-0249">Electron transport</keyword>
<dbReference type="Pfam" id="PF01292">
    <property type="entry name" value="Ni_hydr_CYTB"/>
    <property type="match status" value="1"/>
</dbReference>
<feature type="transmembrane region" description="Helical" evidence="13">
    <location>
        <begin position="145"/>
        <end position="166"/>
    </location>
</feature>
<evidence type="ECO:0000256" key="13">
    <source>
        <dbReference type="SAM" id="Phobius"/>
    </source>
</evidence>
<evidence type="ECO:0000256" key="2">
    <source>
        <dbReference type="ARBA" id="ARBA00004651"/>
    </source>
</evidence>
<accession>A0A1C9W7X4</accession>
<feature type="transmembrane region" description="Helical" evidence="13">
    <location>
        <begin position="16"/>
        <end position="37"/>
    </location>
</feature>
<protein>
    <recommendedName>
        <fullName evidence="14">Cytochrome b561 bacterial/Ni-hydrogenase domain-containing protein</fullName>
    </recommendedName>
</protein>
<evidence type="ECO:0000256" key="3">
    <source>
        <dbReference type="ARBA" id="ARBA00022448"/>
    </source>
</evidence>
<keyword evidence="10" id="KW-0408">Iron</keyword>
<keyword evidence="16" id="KW-1185">Reference proteome</keyword>
<dbReference type="PATRIC" id="fig|1769779.3.peg.1806"/>
<evidence type="ECO:0000256" key="1">
    <source>
        <dbReference type="ARBA" id="ARBA00001970"/>
    </source>
</evidence>
<feature type="transmembrane region" description="Helical" evidence="13">
    <location>
        <begin position="88"/>
        <end position="108"/>
    </location>
</feature>
<keyword evidence="3" id="KW-0813">Transport</keyword>
<dbReference type="GO" id="GO:0022904">
    <property type="term" value="P:respiratory electron transport chain"/>
    <property type="evidence" value="ECO:0007669"/>
    <property type="project" value="InterPro"/>
</dbReference>
<keyword evidence="11 13" id="KW-0472">Membrane</keyword>
<dbReference type="STRING" id="1769779.AUP74_01805"/>
<gene>
    <name evidence="15" type="ORF">AUP74_01805</name>
</gene>
<dbReference type="InterPro" id="IPR011577">
    <property type="entry name" value="Cyt_b561_bac/Ni-Hgenase"/>
</dbReference>
<dbReference type="InterPro" id="IPR016174">
    <property type="entry name" value="Di-haem_cyt_TM"/>
</dbReference>
<dbReference type="PANTHER" id="PTHR30529:SF3">
    <property type="entry name" value="CYTOCHROME B561 HOMOLOG 1"/>
    <property type="match status" value="1"/>
</dbReference>
<evidence type="ECO:0000256" key="6">
    <source>
        <dbReference type="ARBA" id="ARBA00022692"/>
    </source>
</evidence>
<evidence type="ECO:0000313" key="15">
    <source>
        <dbReference type="EMBL" id="AOS97236.1"/>
    </source>
</evidence>
<evidence type="ECO:0000256" key="8">
    <source>
        <dbReference type="ARBA" id="ARBA00022982"/>
    </source>
</evidence>
<evidence type="ECO:0000256" key="7">
    <source>
        <dbReference type="ARBA" id="ARBA00022723"/>
    </source>
</evidence>
<keyword evidence="9 13" id="KW-1133">Transmembrane helix</keyword>
<comment type="similarity">
    <text evidence="12">Belongs to the cytochrome b561 family.</text>
</comment>
<comment type="subcellular location">
    <subcellularLocation>
        <location evidence="2">Cell membrane</location>
        <topology evidence="2">Multi-pass membrane protein</topology>
    </subcellularLocation>
</comment>
<comment type="cofactor">
    <cofactor evidence="1">
        <name>heme b</name>
        <dbReference type="ChEBI" id="CHEBI:60344"/>
    </cofactor>
</comment>
<dbReference type="GO" id="GO:0005886">
    <property type="term" value="C:plasma membrane"/>
    <property type="evidence" value="ECO:0007669"/>
    <property type="project" value="UniProtKB-SubCell"/>
</dbReference>
<dbReference type="EMBL" id="CP014143">
    <property type="protein sequence ID" value="AOS97236.1"/>
    <property type="molecule type" value="Genomic_DNA"/>
</dbReference>
<dbReference type="PANTHER" id="PTHR30529">
    <property type="entry name" value="CYTOCHROME B561"/>
    <property type="match status" value="1"/>
</dbReference>
<evidence type="ECO:0000256" key="11">
    <source>
        <dbReference type="ARBA" id="ARBA00023136"/>
    </source>
</evidence>
<dbReference type="GO" id="GO:0046872">
    <property type="term" value="F:metal ion binding"/>
    <property type="evidence" value="ECO:0007669"/>
    <property type="project" value="UniProtKB-KW"/>
</dbReference>
<evidence type="ECO:0000259" key="14">
    <source>
        <dbReference type="Pfam" id="PF01292"/>
    </source>
</evidence>
<feature type="transmembrane region" description="Helical" evidence="13">
    <location>
        <begin position="49"/>
        <end position="68"/>
    </location>
</feature>
<evidence type="ECO:0000313" key="16">
    <source>
        <dbReference type="Proteomes" id="UP000095672"/>
    </source>
</evidence>
<reference evidence="16" key="1">
    <citation type="submission" date="2016-01" db="EMBL/GenBank/DDBJ databases">
        <title>Complete genome sequence of Microbulbifer sp. CCB-MM1, a halophile isolated from Matang Mangrove Forest, Perak.</title>
        <authorList>
            <person name="Moh T.H."/>
            <person name="Dinesh B."/>
            <person name="Lau N.-S."/>
            <person name="Go F."/>
            <person name="Alexander Chong S.-C."/>
        </authorList>
    </citation>
    <scope>NUCLEOTIDE SEQUENCE [LARGE SCALE GENOMIC DNA]</scope>
    <source>
        <strain evidence="16">CCB-MM1</strain>
    </source>
</reference>
<evidence type="ECO:0000256" key="10">
    <source>
        <dbReference type="ARBA" id="ARBA00023004"/>
    </source>
</evidence>
<evidence type="ECO:0000256" key="4">
    <source>
        <dbReference type="ARBA" id="ARBA00022475"/>
    </source>
</evidence>
<dbReference type="GO" id="GO:0020037">
    <property type="term" value="F:heme binding"/>
    <property type="evidence" value="ECO:0007669"/>
    <property type="project" value="TreeGrafter"/>
</dbReference>
<dbReference type="OrthoDB" id="8589936at2"/>
<dbReference type="RefSeq" id="WP_069947273.1">
    <property type="nucleotide sequence ID" value="NZ_CP014143.1"/>
</dbReference>
<evidence type="ECO:0000256" key="12">
    <source>
        <dbReference type="ARBA" id="ARBA00037975"/>
    </source>
</evidence>
<proteinExistence type="inferred from homology"/>
<keyword evidence="5" id="KW-0349">Heme</keyword>
<keyword evidence="7" id="KW-0479">Metal-binding</keyword>
<dbReference type="SUPFAM" id="SSF81342">
    <property type="entry name" value="Transmembrane di-heme cytochromes"/>
    <property type="match status" value="1"/>
</dbReference>
<evidence type="ECO:0000256" key="9">
    <source>
        <dbReference type="ARBA" id="ARBA00022989"/>
    </source>
</evidence>
<dbReference type="AlphaFoldDB" id="A0A1C9W7X4"/>
<dbReference type="Gene3D" id="1.20.950.20">
    <property type="entry name" value="Transmembrane di-heme cytochromes, Chain C"/>
    <property type="match status" value="1"/>
</dbReference>
<dbReference type="InterPro" id="IPR052168">
    <property type="entry name" value="Cytochrome_b561_oxidase"/>
</dbReference>
<organism evidence="15 16">
    <name type="scientific">Microbulbifer aggregans</name>
    <dbReference type="NCBI Taxonomy" id="1769779"/>
    <lineage>
        <taxon>Bacteria</taxon>
        <taxon>Pseudomonadati</taxon>
        <taxon>Pseudomonadota</taxon>
        <taxon>Gammaproteobacteria</taxon>
        <taxon>Cellvibrionales</taxon>
        <taxon>Microbulbiferaceae</taxon>
        <taxon>Microbulbifer</taxon>
    </lineage>
</organism>
<sequence>MITPTSSQWNPVSKGLHWLIAILVLCVWGSVELHEFYQKGDPMREWWKTLHFSIGFSILLLVALRLYWRSTHPRPEMLGRPWERILGRITHATFYFLLLAMPILGLSMKQFAGSETKIFWLFDIPSFVEKNIDTAKQLAFLHKELVWNILLVLICLHVGASLWHHFVDKDATLRRMLPSRKDD</sequence>
<evidence type="ECO:0000256" key="5">
    <source>
        <dbReference type="ARBA" id="ARBA00022617"/>
    </source>
</evidence>
<dbReference type="Proteomes" id="UP000095672">
    <property type="component" value="Chromosome"/>
</dbReference>
<keyword evidence="4" id="KW-1003">Cell membrane</keyword>
<dbReference type="KEGG" id="micc:AUP74_01805"/>
<keyword evidence="6 13" id="KW-0812">Transmembrane</keyword>
<name>A0A1C9W7X4_9GAMM</name>
<dbReference type="GO" id="GO:0009055">
    <property type="term" value="F:electron transfer activity"/>
    <property type="evidence" value="ECO:0007669"/>
    <property type="project" value="InterPro"/>
</dbReference>
<feature type="domain" description="Cytochrome b561 bacterial/Ni-hydrogenase" evidence="14">
    <location>
        <begin position="9"/>
        <end position="178"/>
    </location>
</feature>